<evidence type="ECO:0000313" key="2">
    <source>
        <dbReference type="EMBL" id="VAW53616.1"/>
    </source>
</evidence>
<dbReference type="Gene3D" id="3.30.70.100">
    <property type="match status" value="1"/>
</dbReference>
<proteinExistence type="predicted"/>
<accession>A0A3B0X9Y9</accession>
<reference evidence="2" key="1">
    <citation type="submission" date="2018-06" db="EMBL/GenBank/DDBJ databases">
        <authorList>
            <person name="Zhirakovskaya E."/>
        </authorList>
    </citation>
    <scope>NUCLEOTIDE SEQUENCE</scope>
</reference>
<protein>
    <recommendedName>
        <fullName evidence="1">HMA domain-containing protein</fullName>
    </recommendedName>
</protein>
<dbReference type="GO" id="GO:0005507">
    <property type="term" value="F:copper ion binding"/>
    <property type="evidence" value="ECO:0007669"/>
    <property type="project" value="InterPro"/>
</dbReference>
<name>A0A3B0X9Y9_9ZZZZ</name>
<dbReference type="EMBL" id="UOFD01000064">
    <property type="protein sequence ID" value="VAW53616.1"/>
    <property type="molecule type" value="Genomic_DNA"/>
</dbReference>
<gene>
    <name evidence="2" type="ORF">MNBD_GAMMA06-255</name>
</gene>
<dbReference type="Pfam" id="PF00403">
    <property type="entry name" value="HMA"/>
    <property type="match status" value="1"/>
</dbReference>
<dbReference type="CDD" id="cd00371">
    <property type="entry name" value="HMA"/>
    <property type="match status" value="1"/>
</dbReference>
<evidence type="ECO:0000259" key="1">
    <source>
        <dbReference type="PROSITE" id="PS50846"/>
    </source>
</evidence>
<dbReference type="InterPro" id="IPR006121">
    <property type="entry name" value="HMA_dom"/>
</dbReference>
<sequence length="100" mass="11445">MMKIRNKFLLAAILLLTMITTAQAETTVYSIRVDGLACPYCAYGIEKKLNEIEGVKFINMDLEKGIVTTEAYDVKLEDEKLQQLFQDAGFTYRSKQEKIK</sequence>
<dbReference type="GO" id="GO:0006825">
    <property type="term" value="P:copper ion transport"/>
    <property type="evidence" value="ECO:0007669"/>
    <property type="project" value="InterPro"/>
</dbReference>
<dbReference type="InterPro" id="IPR036163">
    <property type="entry name" value="HMA_dom_sf"/>
</dbReference>
<dbReference type="SUPFAM" id="SSF55008">
    <property type="entry name" value="HMA, heavy metal-associated domain"/>
    <property type="match status" value="1"/>
</dbReference>
<dbReference type="PRINTS" id="PR00944">
    <property type="entry name" value="CUEXPORT"/>
</dbReference>
<feature type="domain" description="HMA" evidence="1">
    <location>
        <begin position="27"/>
        <end position="93"/>
    </location>
</feature>
<dbReference type="PROSITE" id="PS50846">
    <property type="entry name" value="HMA_2"/>
    <property type="match status" value="1"/>
</dbReference>
<organism evidence="2">
    <name type="scientific">hydrothermal vent metagenome</name>
    <dbReference type="NCBI Taxonomy" id="652676"/>
    <lineage>
        <taxon>unclassified sequences</taxon>
        <taxon>metagenomes</taxon>
        <taxon>ecological metagenomes</taxon>
    </lineage>
</organism>
<dbReference type="AlphaFoldDB" id="A0A3B0X9Y9"/>
<dbReference type="InterPro" id="IPR000428">
    <property type="entry name" value="Cu-bd"/>
</dbReference>